<keyword evidence="2" id="KW-0675">Receptor</keyword>
<keyword evidence="2" id="KW-0808">Transferase</keyword>
<accession>A0A834X7W6</accession>
<protein>
    <submittedName>
        <fullName evidence="2">Putative inactive receptor kinase</fullName>
    </submittedName>
</protein>
<proteinExistence type="predicted"/>
<feature type="region of interest" description="Disordered" evidence="1">
    <location>
        <begin position="137"/>
        <end position="165"/>
    </location>
</feature>
<dbReference type="AlphaFoldDB" id="A0A834X7W6"/>
<dbReference type="EMBL" id="JAAIUW010000003">
    <property type="protein sequence ID" value="KAF7839630.1"/>
    <property type="molecule type" value="Genomic_DNA"/>
</dbReference>
<keyword evidence="2" id="KW-0418">Kinase</keyword>
<dbReference type="GO" id="GO:0016301">
    <property type="term" value="F:kinase activity"/>
    <property type="evidence" value="ECO:0007669"/>
    <property type="project" value="UniProtKB-KW"/>
</dbReference>
<gene>
    <name evidence="2" type="ORF">G2W53_008112</name>
</gene>
<name>A0A834X7W6_9FABA</name>
<organism evidence="2 3">
    <name type="scientific">Senna tora</name>
    <dbReference type="NCBI Taxonomy" id="362788"/>
    <lineage>
        <taxon>Eukaryota</taxon>
        <taxon>Viridiplantae</taxon>
        <taxon>Streptophyta</taxon>
        <taxon>Embryophyta</taxon>
        <taxon>Tracheophyta</taxon>
        <taxon>Spermatophyta</taxon>
        <taxon>Magnoliopsida</taxon>
        <taxon>eudicotyledons</taxon>
        <taxon>Gunneridae</taxon>
        <taxon>Pentapetalae</taxon>
        <taxon>rosids</taxon>
        <taxon>fabids</taxon>
        <taxon>Fabales</taxon>
        <taxon>Fabaceae</taxon>
        <taxon>Caesalpinioideae</taxon>
        <taxon>Cassia clade</taxon>
        <taxon>Senna</taxon>
    </lineage>
</organism>
<dbReference type="Proteomes" id="UP000634136">
    <property type="component" value="Unassembled WGS sequence"/>
</dbReference>
<sequence length="225" mass="24728">MIVSDEKLNQRRIIPKKRKDKRKLGLIRSCSTASTLAIKNFSGFMVSDEWCNKKQSTTHYRLLGASSSSSQAAVSLSIGKATLVEVGTIFRAHGGSRPAAYGLPCRSGGHGLAEVDALHFGKEVEEMKQSLHPLGGRSKIHTRQHQVSQRPSNSRPHASVSDFGMMPLMNTPSTLSRSNGHDAPEITNSRKITHKSDVQRMREPTAIYFLCFSGSEMMFSGGLRD</sequence>
<feature type="compositionally biased region" description="Polar residues" evidence="1">
    <location>
        <begin position="145"/>
        <end position="156"/>
    </location>
</feature>
<reference evidence="2" key="1">
    <citation type="submission" date="2020-09" db="EMBL/GenBank/DDBJ databases">
        <title>Genome-Enabled Discovery of Anthraquinone Biosynthesis in Senna tora.</title>
        <authorList>
            <person name="Kang S.-H."/>
            <person name="Pandey R.P."/>
            <person name="Lee C.-M."/>
            <person name="Sim J.-S."/>
            <person name="Jeong J.-T."/>
            <person name="Choi B.-S."/>
            <person name="Jung M."/>
            <person name="Ginzburg D."/>
            <person name="Zhao K."/>
            <person name="Won S.Y."/>
            <person name="Oh T.-J."/>
            <person name="Yu Y."/>
            <person name="Kim N.-H."/>
            <person name="Lee O.R."/>
            <person name="Lee T.-H."/>
            <person name="Bashyal P."/>
            <person name="Kim T.-S."/>
            <person name="Lee W.-H."/>
            <person name="Kawkins C."/>
            <person name="Kim C.-K."/>
            <person name="Kim J.S."/>
            <person name="Ahn B.O."/>
            <person name="Rhee S.Y."/>
            <person name="Sohng J.K."/>
        </authorList>
    </citation>
    <scope>NUCLEOTIDE SEQUENCE</scope>
    <source>
        <tissue evidence="2">Leaf</tissue>
    </source>
</reference>
<evidence type="ECO:0000313" key="2">
    <source>
        <dbReference type="EMBL" id="KAF7839630.1"/>
    </source>
</evidence>
<evidence type="ECO:0000313" key="3">
    <source>
        <dbReference type="Proteomes" id="UP000634136"/>
    </source>
</evidence>
<evidence type="ECO:0000256" key="1">
    <source>
        <dbReference type="SAM" id="MobiDB-lite"/>
    </source>
</evidence>
<keyword evidence="3" id="KW-1185">Reference proteome</keyword>
<comment type="caution">
    <text evidence="2">The sequence shown here is derived from an EMBL/GenBank/DDBJ whole genome shotgun (WGS) entry which is preliminary data.</text>
</comment>